<keyword evidence="1" id="KW-0808">Transferase</keyword>
<dbReference type="EMBL" id="JAENHL010000008">
    <property type="protein sequence ID" value="MBK1870211.1"/>
    <property type="molecule type" value="Genomic_DNA"/>
</dbReference>
<proteinExistence type="predicted"/>
<reference evidence="1" key="1">
    <citation type="submission" date="2021-01" db="EMBL/GenBank/DDBJ databases">
        <authorList>
            <person name="Sun Q."/>
        </authorList>
    </citation>
    <scope>NUCLEOTIDE SEQUENCE</scope>
    <source>
        <strain evidence="1">YIM B02566</strain>
    </source>
</reference>
<evidence type="ECO:0000313" key="1">
    <source>
        <dbReference type="EMBL" id="MBK1870211.1"/>
    </source>
</evidence>
<accession>A0ACC5RBZ3</accession>
<gene>
    <name evidence="1" type="ORF">JHL16_27865</name>
</gene>
<organism evidence="1 2">
    <name type="scientific">Taklimakanibacter albus</name>
    <dbReference type="NCBI Taxonomy" id="2800327"/>
    <lineage>
        <taxon>Bacteria</taxon>
        <taxon>Pseudomonadati</taxon>
        <taxon>Pseudomonadota</taxon>
        <taxon>Alphaproteobacteria</taxon>
        <taxon>Hyphomicrobiales</taxon>
        <taxon>Aestuariivirgaceae</taxon>
        <taxon>Taklimakanibacter</taxon>
    </lineage>
</organism>
<dbReference type="Proteomes" id="UP000616151">
    <property type="component" value="Unassembled WGS sequence"/>
</dbReference>
<keyword evidence="1" id="KW-0418">Kinase</keyword>
<name>A0ACC5RBZ3_9HYPH</name>
<keyword evidence="2" id="KW-1185">Reference proteome</keyword>
<comment type="caution">
    <text evidence="1">The sequence shown here is derived from an EMBL/GenBank/DDBJ whole genome shotgun (WGS) entry which is preliminary data.</text>
</comment>
<evidence type="ECO:0000313" key="2">
    <source>
        <dbReference type="Proteomes" id="UP000616151"/>
    </source>
</evidence>
<sequence>MLLGVVADDFTGASDIANTLAKGLAGQGGLKTAQFLNVPSLKAPADIEAGVVALKSRSIAAADAVAQSLAALRWLQDQGCRQIVFKYCSTFDSTPDGNIGPVAEALAAALDQKSVVVCPAFPGAGRTIYQGHLFVHDRLLSESGLEKHPLNPMTDPDIRRWLARQAKHPVGLVAWPSVRQGPERIAAELQQAVQRGQRLVIVDAITDDDLVAIGRAAATALLLTGGSGIALGLPGNFIAAGLAKGARPQVAGMSGPEAVLAGSCSGATRGQIEHHRRRHPVLAIDVDKVMRGASGANDIVTFVLANAGKAPLVYSSGAPEDVKALQDRYGREKVAHRLDRLFADAAQGLVAKGIRRLVIAGGETSGAVVSALDLGALTVGPEIDPGVPVLVAEGKSPIALALKSGNFGASDFFAKALARLAGA</sequence>
<protein>
    <submittedName>
        <fullName evidence="1">Four-carbon acid sugar kinase family protein</fullName>
    </submittedName>
</protein>